<accession>A0A927N445</accession>
<evidence type="ECO:0000313" key="3">
    <source>
        <dbReference type="Proteomes" id="UP000638648"/>
    </source>
</evidence>
<dbReference type="AlphaFoldDB" id="A0A927N445"/>
<dbReference type="Proteomes" id="UP000638648">
    <property type="component" value="Unassembled WGS sequence"/>
</dbReference>
<dbReference type="RefSeq" id="WP_192755391.1">
    <property type="nucleotide sequence ID" value="NZ_JADBEM010000001.1"/>
</dbReference>
<dbReference type="EMBL" id="JADBEM010000001">
    <property type="protein sequence ID" value="MBE1612320.1"/>
    <property type="molecule type" value="Genomic_DNA"/>
</dbReference>
<keyword evidence="3" id="KW-1185">Reference proteome</keyword>
<gene>
    <name evidence="2" type="ORF">HEB94_009168</name>
</gene>
<name>A0A927N445_9ACTN</name>
<proteinExistence type="predicted"/>
<protein>
    <submittedName>
        <fullName evidence="2">Uncharacterized protein</fullName>
    </submittedName>
</protein>
<organism evidence="2 3">
    <name type="scientific">Actinopolymorpha pittospori</name>
    <dbReference type="NCBI Taxonomy" id="648752"/>
    <lineage>
        <taxon>Bacteria</taxon>
        <taxon>Bacillati</taxon>
        <taxon>Actinomycetota</taxon>
        <taxon>Actinomycetes</taxon>
        <taxon>Propionibacteriales</taxon>
        <taxon>Actinopolymorphaceae</taxon>
        <taxon>Actinopolymorpha</taxon>
    </lineage>
</organism>
<feature type="region of interest" description="Disordered" evidence="1">
    <location>
        <begin position="221"/>
        <end position="252"/>
    </location>
</feature>
<evidence type="ECO:0000313" key="2">
    <source>
        <dbReference type="EMBL" id="MBE1612320.1"/>
    </source>
</evidence>
<evidence type="ECO:0000256" key="1">
    <source>
        <dbReference type="SAM" id="MobiDB-lite"/>
    </source>
</evidence>
<comment type="caution">
    <text evidence="2">The sequence shown here is derived from an EMBL/GenBank/DDBJ whole genome shotgun (WGS) entry which is preliminary data.</text>
</comment>
<reference evidence="2" key="1">
    <citation type="submission" date="2020-10" db="EMBL/GenBank/DDBJ databases">
        <title>Sequencing the genomes of 1000 actinobacteria strains.</title>
        <authorList>
            <person name="Klenk H.-P."/>
        </authorList>
    </citation>
    <scope>NUCLEOTIDE SEQUENCE</scope>
    <source>
        <strain evidence="2">DSM 45354</strain>
    </source>
</reference>
<sequence>MQFVVRLRIDGEIPERADGRQARVRARDAIRHRAEQISASMSPLEPQRLQTALEKALYEDGVADTTGARVWADDVIVELRDELGQALDNHRRLLQDEQLWQWAREAEEPRLAYWQKLLADPSQATAWWFSQQQDVNQLPHVAGTFISVAERLASAAQAAAVRENSDKSGSQGPEVWVEDADTIGKIVDDLRSGADPAERDLVDRKVLGFVVGLNREDLVERMRRLDSEGQQESRPMADPGHPGASPDPGLPG</sequence>